<dbReference type="InterPro" id="IPR011990">
    <property type="entry name" value="TPR-like_helical_dom_sf"/>
</dbReference>
<dbReference type="Pfam" id="PF18972">
    <property type="entry name" value="Wheel"/>
    <property type="match status" value="1"/>
</dbReference>
<gene>
    <name evidence="7" type="primary">CNS1</name>
    <name evidence="7" type="ORF">MEQU1_001136</name>
</gene>
<feature type="repeat" description="TPR" evidence="4">
    <location>
        <begin position="29"/>
        <end position="62"/>
    </location>
</feature>
<dbReference type="GO" id="GO:0051879">
    <property type="term" value="F:Hsp90 protein binding"/>
    <property type="evidence" value="ECO:0007669"/>
    <property type="project" value="InterPro"/>
</dbReference>
<reference evidence="7" key="1">
    <citation type="submission" date="2023-03" db="EMBL/GenBank/DDBJ databases">
        <title>Mating type loci evolution in Malassezia.</title>
        <authorList>
            <person name="Coelho M.A."/>
        </authorList>
    </citation>
    <scope>NUCLEOTIDE SEQUENCE</scope>
    <source>
        <strain evidence="7">CBS 12830</strain>
    </source>
</reference>
<dbReference type="GO" id="GO:0006457">
    <property type="term" value="P:protein folding"/>
    <property type="evidence" value="ECO:0007669"/>
    <property type="project" value="TreeGrafter"/>
</dbReference>
<dbReference type="InterPro" id="IPR019734">
    <property type="entry name" value="TPR_rpt"/>
</dbReference>
<feature type="domain" description="Cns1/TTC4 wheel" evidence="6">
    <location>
        <begin position="224"/>
        <end position="352"/>
    </location>
</feature>
<dbReference type="SMART" id="SM00028">
    <property type="entry name" value="TPR"/>
    <property type="match status" value="2"/>
</dbReference>
<keyword evidence="1" id="KW-0677">Repeat</keyword>
<comment type="similarity">
    <text evidence="3">Belongs to the TTC4 family.</text>
</comment>
<dbReference type="GO" id="GO:0005634">
    <property type="term" value="C:nucleus"/>
    <property type="evidence" value="ECO:0007669"/>
    <property type="project" value="TreeGrafter"/>
</dbReference>
<evidence type="ECO:0000313" key="8">
    <source>
        <dbReference type="Proteomes" id="UP001214415"/>
    </source>
</evidence>
<evidence type="ECO:0000256" key="5">
    <source>
        <dbReference type="SAM" id="MobiDB-lite"/>
    </source>
</evidence>
<evidence type="ECO:0000256" key="3">
    <source>
        <dbReference type="ARBA" id="ARBA00023602"/>
    </source>
</evidence>
<evidence type="ECO:0000256" key="1">
    <source>
        <dbReference type="ARBA" id="ARBA00022737"/>
    </source>
</evidence>
<dbReference type="EMBL" id="CP119901">
    <property type="protein sequence ID" value="WFD22464.1"/>
    <property type="molecule type" value="Genomic_DNA"/>
</dbReference>
<dbReference type="Proteomes" id="UP001214415">
    <property type="component" value="Chromosome 2"/>
</dbReference>
<dbReference type="InterPro" id="IPR044059">
    <property type="entry name" value="Csn1/TTC4_wheel"/>
</dbReference>
<dbReference type="SUPFAM" id="SSF48452">
    <property type="entry name" value="TPR-like"/>
    <property type="match status" value="1"/>
</dbReference>
<feature type="region of interest" description="Disordered" evidence="5">
    <location>
        <begin position="183"/>
        <end position="202"/>
    </location>
</feature>
<dbReference type="PROSITE" id="PS50005">
    <property type="entry name" value="TPR"/>
    <property type="match status" value="1"/>
</dbReference>
<sequence length="358" mass="40235">MRDLPQEEGNTALEALQSLAFEGHPDEAAENFKNQGNEYFRAKRYKEALGFYRQGLEAKPEDTALKETLLLNAAACDLELKNYGRALHATRAVLVMNARSVKALYRAAKAFLALDRVKDAQGCCDMANELRLSNPEFERLADQVNQRAAQLDRREKEREERQRRTTLEQEALQVAFVARGLWVSRSDDPPDNPTPAHFDPEARPSYASLDLPLIGAKEPWKAPDPIRTPLLFPVMLLYPQHNTSDLISEYHEDTPIGMHLDVMFPPEARGSLPWDPQGEYVSSHLSVIARTRKGRLLRVGHKLSLRALLDQGSQPGADGQMDDRDGIVLRDGIIDLFVFPKGSTAERTWIAEAKARAT</sequence>
<dbReference type="GO" id="GO:0030544">
    <property type="term" value="F:Hsp70 protein binding"/>
    <property type="evidence" value="ECO:0007669"/>
    <property type="project" value="TreeGrafter"/>
</dbReference>
<protein>
    <submittedName>
        <fullName evidence="7">HSP70/90 co-chaperone</fullName>
    </submittedName>
</protein>
<keyword evidence="8" id="KW-1185">Reference proteome</keyword>
<dbReference type="PANTHER" id="PTHR46035">
    <property type="entry name" value="TETRATRICOPEPTIDE REPEAT PROTEIN 4"/>
    <property type="match status" value="1"/>
</dbReference>
<dbReference type="Gene3D" id="1.25.40.10">
    <property type="entry name" value="Tetratricopeptide repeat domain"/>
    <property type="match status" value="1"/>
</dbReference>
<name>A0AAF0IY05_9BASI</name>
<evidence type="ECO:0000259" key="6">
    <source>
        <dbReference type="Pfam" id="PF18972"/>
    </source>
</evidence>
<dbReference type="AlphaFoldDB" id="A0AAF0IY05"/>
<evidence type="ECO:0000313" key="7">
    <source>
        <dbReference type="EMBL" id="WFD22464.1"/>
    </source>
</evidence>
<accession>A0AAF0IY05</accession>
<evidence type="ECO:0000256" key="4">
    <source>
        <dbReference type="PROSITE-ProRule" id="PRU00339"/>
    </source>
</evidence>
<keyword evidence="2 4" id="KW-0802">TPR repeat</keyword>
<dbReference type="GO" id="GO:0005829">
    <property type="term" value="C:cytosol"/>
    <property type="evidence" value="ECO:0007669"/>
    <property type="project" value="TreeGrafter"/>
</dbReference>
<proteinExistence type="inferred from homology"/>
<organism evidence="7 8">
    <name type="scientific">Malassezia equina</name>
    <dbReference type="NCBI Taxonomy" id="1381935"/>
    <lineage>
        <taxon>Eukaryota</taxon>
        <taxon>Fungi</taxon>
        <taxon>Dikarya</taxon>
        <taxon>Basidiomycota</taxon>
        <taxon>Ustilaginomycotina</taxon>
        <taxon>Malasseziomycetes</taxon>
        <taxon>Malasseziales</taxon>
        <taxon>Malasseziaceae</taxon>
        <taxon>Malassezia</taxon>
    </lineage>
</organism>
<evidence type="ECO:0000256" key="2">
    <source>
        <dbReference type="ARBA" id="ARBA00022803"/>
    </source>
</evidence>
<dbReference type="PANTHER" id="PTHR46035:SF1">
    <property type="entry name" value="TETRATRICOPEPTIDE REPEAT PROTEIN 4"/>
    <property type="match status" value="1"/>
</dbReference>
<dbReference type="CDD" id="cd21377">
    <property type="entry name" value="CTWD_Cns1-like"/>
    <property type="match status" value="1"/>
</dbReference>